<evidence type="ECO:0000313" key="1">
    <source>
        <dbReference type="EMBL" id="MBF6022778.1"/>
    </source>
</evidence>
<accession>A0ABS0B369</accession>
<name>A0ABS0B369_9GAMM</name>
<dbReference type="Proteomes" id="UP001429984">
    <property type="component" value="Unassembled WGS sequence"/>
</dbReference>
<comment type="caution">
    <text evidence="1">The sequence shown here is derived from an EMBL/GenBank/DDBJ whole genome shotgun (WGS) entry which is preliminary data.</text>
</comment>
<gene>
    <name evidence="1" type="ORF">IU514_01930</name>
</gene>
<evidence type="ECO:0000313" key="2">
    <source>
        <dbReference type="Proteomes" id="UP001429984"/>
    </source>
</evidence>
<dbReference type="EMBL" id="JADLZT010000001">
    <property type="protein sequence ID" value="MBF6022778.1"/>
    <property type="molecule type" value="Genomic_DNA"/>
</dbReference>
<protein>
    <recommendedName>
        <fullName evidence="3">CdiI immunity protein domain-containing protein</fullName>
    </recommendedName>
</protein>
<reference evidence="1 2" key="1">
    <citation type="submission" date="2020-11" db="EMBL/GenBank/DDBJ databases">
        <title>Draft Genome Sequence and Secondary Metabolite Biosynthetic Potential of the Lysobacter niastensis Type strain DSM 18481.</title>
        <authorList>
            <person name="Turrini P."/>
            <person name="Artuso I."/>
            <person name="Tescari M."/>
            <person name="Lugli G.A."/>
            <person name="Frangipani E."/>
            <person name="Ventura M."/>
            <person name="Visca P."/>
        </authorList>
    </citation>
    <scope>NUCLEOTIDE SEQUENCE [LARGE SCALE GENOMIC DNA]</scope>
    <source>
        <strain evidence="1 2">DSM 18481</strain>
    </source>
</reference>
<proteinExistence type="predicted"/>
<organism evidence="1 2">
    <name type="scientific">Lysobacter niastensis</name>
    <dbReference type="NCBI Taxonomy" id="380629"/>
    <lineage>
        <taxon>Bacteria</taxon>
        <taxon>Pseudomonadati</taxon>
        <taxon>Pseudomonadota</taxon>
        <taxon>Gammaproteobacteria</taxon>
        <taxon>Lysobacterales</taxon>
        <taxon>Lysobacteraceae</taxon>
        <taxon>Lysobacter</taxon>
    </lineage>
</organism>
<dbReference type="RefSeq" id="WP_194929365.1">
    <property type="nucleotide sequence ID" value="NZ_JADLZT010000001.1"/>
</dbReference>
<keyword evidence="2" id="KW-1185">Reference proteome</keyword>
<sequence length="66" mass="7564">MERYVSLADPQEIADLIDDYLLARNYSLTEQSRELVRNVLAPFRSHAPMLRADLIGFLDTMIAPAR</sequence>
<evidence type="ECO:0008006" key="3">
    <source>
        <dbReference type="Google" id="ProtNLM"/>
    </source>
</evidence>